<organism evidence="18">
    <name type="scientific">uncultured Synechococcales cyanobacterium</name>
    <dbReference type="NCBI Taxonomy" id="1936017"/>
    <lineage>
        <taxon>Bacteria</taxon>
        <taxon>Bacillati</taxon>
        <taxon>Cyanobacteriota</taxon>
        <taxon>Cyanophyceae</taxon>
        <taxon>Synechococcales</taxon>
        <taxon>environmental samples</taxon>
    </lineage>
</organism>
<evidence type="ECO:0000256" key="2">
    <source>
        <dbReference type="ARBA" id="ARBA00010621"/>
    </source>
</evidence>
<dbReference type="GO" id="GO:0050380">
    <property type="term" value="F:undecaprenyl-diphosphatase activity"/>
    <property type="evidence" value="ECO:0007669"/>
    <property type="project" value="UniProtKB-UniRule"/>
</dbReference>
<comment type="subcellular location">
    <subcellularLocation>
        <location evidence="1 17">Cell membrane</location>
        <topology evidence="1 17">Multi-pass membrane protein</topology>
    </subcellularLocation>
</comment>
<evidence type="ECO:0000256" key="8">
    <source>
        <dbReference type="ARBA" id="ARBA00022960"/>
    </source>
</evidence>
<keyword evidence="7 17" id="KW-0378">Hydrolase</keyword>
<keyword evidence="10 17" id="KW-1133">Transmembrane helix</keyword>
<evidence type="ECO:0000256" key="11">
    <source>
        <dbReference type="ARBA" id="ARBA00023136"/>
    </source>
</evidence>
<evidence type="ECO:0000256" key="9">
    <source>
        <dbReference type="ARBA" id="ARBA00022984"/>
    </source>
</evidence>
<dbReference type="GO" id="GO:0071555">
    <property type="term" value="P:cell wall organization"/>
    <property type="evidence" value="ECO:0007669"/>
    <property type="project" value="UniProtKB-KW"/>
</dbReference>
<dbReference type="AlphaFoldDB" id="A0A6J4V955"/>
<dbReference type="GO" id="GO:0008360">
    <property type="term" value="P:regulation of cell shape"/>
    <property type="evidence" value="ECO:0007669"/>
    <property type="project" value="UniProtKB-KW"/>
</dbReference>
<evidence type="ECO:0000256" key="15">
    <source>
        <dbReference type="ARBA" id="ARBA00032932"/>
    </source>
</evidence>
<dbReference type="EC" id="3.6.1.27" evidence="3 17"/>
<evidence type="ECO:0000256" key="12">
    <source>
        <dbReference type="ARBA" id="ARBA00023251"/>
    </source>
</evidence>
<dbReference type="InterPro" id="IPR003824">
    <property type="entry name" value="UppP"/>
</dbReference>
<evidence type="ECO:0000256" key="17">
    <source>
        <dbReference type="HAMAP-Rule" id="MF_01006"/>
    </source>
</evidence>
<dbReference type="GO" id="GO:0046677">
    <property type="term" value="P:response to antibiotic"/>
    <property type="evidence" value="ECO:0007669"/>
    <property type="project" value="UniProtKB-UniRule"/>
</dbReference>
<comment type="catalytic activity">
    <reaction evidence="16 17">
        <text>di-trans,octa-cis-undecaprenyl diphosphate + H2O = di-trans,octa-cis-undecaprenyl phosphate + phosphate + H(+)</text>
        <dbReference type="Rhea" id="RHEA:28094"/>
        <dbReference type="ChEBI" id="CHEBI:15377"/>
        <dbReference type="ChEBI" id="CHEBI:15378"/>
        <dbReference type="ChEBI" id="CHEBI:43474"/>
        <dbReference type="ChEBI" id="CHEBI:58405"/>
        <dbReference type="ChEBI" id="CHEBI:60392"/>
        <dbReference type="EC" id="3.6.1.27"/>
    </reaction>
</comment>
<dbReference type="EMBL" id="CADCWO010000103">
    <property type="protein sequence ID" value="CAA9572815.1"/>
    <property type="molecule type" value="Genomic_DNA"/>
</dbReference>
<gene>
    <name evidence="17" type="primary">uppP</name>
    <name evidence="18" type="ORF">AVDCRST_MAG81-2987</name>
</gene>
<keyword evidence="13 17" id="KW-0961">Cell wall biogenesis/degradation</keyword>
<dbReference type="Pfam" id="PF02673">
    <property type="entry name" value="BacA"/>
    <property type="match status" value="1"/>
</dbReference>
<evidence type="ECO:0000256" key="10">
    <source>
        <dbReference type="ARBA" id="ARBA00022989"/>
    </source>
</evidence>
<evidence type="ECO:0000256" key="5">
    <source>
        <dbReference type="ARBA" id="ARBA00022475"/>
    </source>
</evidence>
<evidence type="ECO:0000313" key="18">
    <source>
        <dbReference type="EMBL" id="CAA9572815.1"/>
    </source>
</evidence>
<evidence type="ECO:0000256" key="7">
    <source>
        <dbReference type="ARBA" id="ARBA00022801"/>
    </source>
</evidence>
<protein>
    <recommendedName>
        <fullName evidence="4 17">Undecaprenyl-diphosphatase</fullName>
        <ecNumber evidence="3 17">3.6.1.27</ecNumber>
    </recommendedName>
    <alternativeName>
        <fullName evidence="15 17">Bacitracin resistance protein</fullName>
    </alternativeName>
    <alternativeName>
        <fullName evidence="14 17">Undecaprenyl pyrophosphate phosphatase</fullName>
    </alternativeName>
</protein>
<feature type="transmembrane region" description="Helical" evidence="17">
    <location>
        <begin position="266"/>
        <end position="289"/>
    </location>
</feature>
<comment type="miscellaneous">
    <text evidence="17">Bacitracin is thought to be involved in the inhibition of peptidoglycan synthesis by sequestering undecaprenyl diphosphate, thereby reducing the pool of lipid carrier available.</text>
</comment>
<comment type="similarity">
    <text evidence="2 17">Belongs to the UppP family.</text>
</comment>
<reference evidence="18" key="1">
    <citation type="submission" date="2020-02" db="EMBL/GenBank/DDBJ databases">
        <authorList>
            <person name="Meier V. D."/>
        </authorList>
    </citation>
    <scope>NUCLEOTIDE SEQUENCE</scope>
    <source>
        <strain evidence="18">AVDCRST_MAG81</strain>
    </source>
</reference>
<dbReference type="NCBIfam" id="TIGR00753">
    <property type="entry name" value="undec_PP_bacA"/>
    <property type="match status" value="1"/>
</dbReference>
<dbReference type="PANTHER" id="PTHR30622">
    <property type="entry name" value="UNDECAPRENYL-DIPHOSPHATASE"/>
    <property type="match status" value="1"/>
</dbReference>
<evidence type="ECO:0000256" key="6">
    <source>
        <dbReference type="ARBA" id="ARBA00022692"/>
    </source>
</evidence>
<evidence type="ECO:0000256" key="3">
    <source>
        <dbReference type="ARBA" id="ARBA00012374"/>
    </source>
</evidence>
<feature type="transmembrane region" description="Helical" evidence="17">
    <location>
        <begin position="237"/>
        <end position="254"/>
    </location>
</feature>
<sequence>MALSRRRLFVLVSAAVMGGLLAFPLKVLSTQQPIAQAAVSEPSVSVNLFQAIVLGAVQGLTEFLPISSTAHLKVVPVMLGWGDPGVAFSAVIQLGSIVAVLWYFRQDLMQITTGAWKAVSRSDYDSKDFQLALGIILGTLPIVFFGVLLKILVPDYDNSPLRSLVAIAIFSIGMALLLGLAERLGQRKRKFDDLDVRDGIWMGLAQALALLPGVSRSGSTLTAGLFMGIERAATARFSFLLGIPAIILAGLVQLKDALNAELGSNGMISLAVGVISAAIFSYAAIAWLLRFLQTQNTWIFVWYRLVFGVGILTAIATGLLPNS</sequence>
<name>A0A6J4V955_9CYAN</name>
<dbReference type="HAMAP" id="MF_01006">
    <property type="entry name" value="Undec_diphosphatase"/>
    <property type="match status" value="1"/>
</dbReference>
<dbReference type="GO" id="GO:0009252">
    <property type="term" value="P:peptidoglycan biosynthetic process"/>
    <property type="evidence" value="ECO:0007669"/>
    <property type="project" value="UniProtKB-KW"/>
</dbReference>
<keyword evidence="11 17" id="KW-0472">Membrane</keyword>
<evidence type="ECO:0000256" key="1">
    <source>
        <dbReference type="ARBA" id="ARBA00004651"/>
    </source>
</evidence>
<dbReference type="GO" id="GO:0005886">
    <property type="term" value="C:plasma membrane"/>
    <property type="evidence" value="ECO:0007669"/>
    <property type="project" value="UniProtKB-SubCell"/>
</dbReference>
<proteinExistence type="inferred from homology"/>
<keyword evidence="12 17" id="KW-0046">Antibiotic resistance</keyword>
<keyword evidence="9 17" id="KW-0573">Peptidoglycan synthesis</keyword>
<dbReference type="PANTHER" id="PTHR30622:SF4">
    <property type="entry name" value="UNDECAPRENYL-DIPHOSPHATASE"/>
    <property type="match status" value="1"/>
</dbReference>
<evidence type="ECO:0000256" key="13">
    <source>
        <dbReference type="ARBA" id="ARBA00023316"/>
    </source>
</evidence>
<feature type="transmembrane region" description="Helical" evidence="17">
    <location>
        <begin position="131"/>
        <end position="152"/>
    </location>
</feature>
<feature type="transmembrane region" description="Helical" evidence="17">
    <location>
        <begin position="86"/>
        <end position="104"/>
    </location>
</feature>
<accession>A0A6J4V955</accession>
<feature type="transmembrane region" description="Helical" evidence="17">
    <location>
        <begin position="301"/>
        <end position="320"/>
    </location>
</feature>
<keyword evidence="6 17" id="KW-0812">Transmembrane</keyword>
<evidence type="ECO:0000256" key="14">
    <source>
        <dbReference type="ARBA" id="ARBA00032707"/>
    </source>
</evidence>
<keyword evidence="5 17" id="KW-1003">Cell membrane</keyword>
<comment type="function">
    <text evidence="17">Catalyzes the dephosphorylation of undecaprenyl diphosphate (UPP). Confers resistance to bacitracin.</text>
</comment>
<feature type="transmembrane region" description="Helical" evidence="17">
    <location>
        <begin position="164"/>
        <end position="181"/>
    </location>
</feature>
<evidence type="ECO:0000256" key="16">
    <source>
        <dbReference type="ARBA" id="ARBA00047594"/>
    </source>
</evidence>
<keyword evidence="8 17" id="KW-0133">Cell shape</keyword>
<evidence type="ECO:0000256" key="4">
    <source>
        <dbReference type="ARBA" id="ARBA00021581"/>
    </source>
</evidence>
<dbReference type="NCBIfam" id="NF001394">
    <property type="entry name" value="PRK00281.2-5"/>
    <property type="match status" value="1"/>
</dbReference>